<evidence type="ECO:0000256" key="3">
    <source>
        <dbReference type="ARBA" id="ARBA00023163"/>
    </source>
</evidence>
<dbReference type="CDD" id="cd12148">
    <property type="entry name" value="fungal_TF_MHR"/>
    <property type="match status" value="1"/>
</dbReference>
<dbReference type="SMART" id="SM00906">
    <property type="entry name" value="Fungal_trans"/>
    <property type="match status" value="1"/>
</dbReference>
<keyword evidence="3" id="KW-0804">Transcription</keyword>
<dbReference type="GO" id="GO:0005634">
    <property type="term" value="C:nucleus"/>
    <property type="evidence" value="ECO:0007669"/>
    <property type="project" value="TreeGrafter"/>
</dbReference>
<evidence type="ECO:0000256" key="4">
    <source>
        <dbReference type="ARBA" id="ARBA00023242"/>
    </source>
</evidence>
<feature type="compositionally biased region" description="Polar residues" evidence="5">
    <location>
        <begin position="10"/>
        <end position="25"/>
    </location>
</feature>
<keyword evidence="4" id="KW-0539">Nucleus</keyword>
<dbReference type="GO" id="GO:0000978">
    <property type="term" value="F:RNA polymerase II cis-regulatory region sequence-specific DNA binding"/>
    <property type="evidence" value="ECO:0007669"/>
    <property type="project" value="TreeGrafter"/>
</dbReference>
<accession>A0A0F4Z354</accession>
<keyword evidence="1" id="KW-0805">Transcription regulation</keyword>
<dbReference type="InterPro" id="IPR051127">
    <property type="entry name" value="Fungal_SecMet_Regulators"/>
</dbReference>
<keyword evidence="8" id="KW-1185">Reference proteome</keyword>
<sequence length="702" mass="79688">MPPAQGQGALPTSSRWILTDNSGSDGSALASPGVLRPTSNSKAPLRYDTLLTYQCIVKSYEALIQNLRPKLENTERAALDLTLTSIHRRLPDDLAQQIRSQNTEQPAAKKDRKSATYVGKASDIHFFNTIRECIREQEAIDLASEDRGGEPCYDQTDIPENPISFGKPLQFPSREEAARYLDIYFSTIHVAYPFLRKATVLAHFERMWSEEEVDEQQDRPWLALLNFIFAIGSYYMSFPHDEKTDFQPHFQYFEQGLYFSNELMASCTLTNVWILLVQCFFLLAVCQTDSCWNTLGFAIRMGQSIGLHVENPLSMRGPEVSYATERELRRRTWYSMYVLDRLLALQLGRPMAIHEEDFNIVAPSRSEKLSFHTTTDADSSETEDPTLRPSMMDYFINVIQFSHIVGWVIRELYQPTQVESSPDKMLSSASSLDRRLSEWKARLPRHLRFDLGHTFEKSIIFQRQRNNDAFMALFQRDSLKIKEAERICVSEAQQTAHLLHNVVDEKSLVHDFPWWQMISCLICASSILFVAETFFKDNITESGGEDSQQLLREDAETCLKVFEALSVKSAAAKKAVDMLQGLRRLRSLSKGMQYSFTTCTWLNNTSVPTLATRNGRRISSSLPRADQVDDSSCTPCPTEPSDYAPLFSPSGMSTGECWQWPSEISSTMEWSVQFLNPAYMAAQPFAGADGDAAPDAENMLPS</sequence>
<evidence type="ECO:0000256" key="5">
    <source>
        <dbReference type="SAM" id="MobiDB-lite"/>
    </source>
</evidence>
<dbReference type="GO" id="GO:0006351">
    <property type="term" value="P:DNA-templated transcription"/>
    <property type="evidence" value="ECO:0007669"/>
    <property type="project" value="InterPro"/>
</dbReference>
<gene>
    <name evidence="7" type="ORF">T310_1016</name>
</gene>
<reference evidence="7 8" key="1">
    <citation type="submission" date="2015-04" db="EMBL/GenBank/DDBJ databases">
        <authorList>
            <person name="Heijne W.H."/>
            <person name="Fedorova N.D."/>
            <person name="Nierman W.C."/>
            <person name="Vollebregt A.W."/>
            <person name="Zhao Z."/>
            <person name="Wu L."/>
            <person name="Kumar M."/>
            <person name="Stam H."/>
            <person name="van den Berg M.A."/>
            <person name="Pel H.J."/>
        </authorList>
    </citation>
    <scope>NUCLEOTIDE SEQUENCE [LARGE SCALE GENOMIC DNA]</scope>
    <source>
        <strain evidence="7 8">CBS 393.64</strain>
    </source>
</reference>
<evidence type="ECO:0000313" key="7">
    <source>
        <dbReference type="EMBL" id="KKA24937.1"/>
    </source>
</evidence>
<feature type="domain" description="Xylanolytic transcriptional activator regulatory" evidence="6">
    <location>
        <begin position="291"/>
        <end position="369"/>
    </location>
</feature>
<dbReference type="GO" id="GO:0008270">
    <property type="term" value="F:zinc ion binding"/>
    <property type="evidence" value="ECO:0007669"/>
    <property type="project" value="InterPro"/>
</dbReference>
<evidence type="ECO:0000313" key="8">
    <source>
        <dbReference type="Proteomes" id="UP000053958"/>
    </source>
</evidence>
<organism evidence="7 8">
    <name type="scientific">Rasamsonia emersonii (strain ATCC 16479 / CBS 393.64 / IMI 116815)</name>
    <dbReference type="NCBI Taxonomy" id="1408163"/>
    <lineage>
        <taxon>Eukaryota</taxon>
        <taxon>Fungi</taxon>
        <taxon>Dikarya</taxon>
        <taxon>Ascomycota</taxon>
        <taxon>Pezizomycotina</taxon>
        <taxon>Eurotiomycetes</taxon>
        <taxon>Eurotiomycetidae</taxon>
        <taxon>Eurotiales</taxon>
        <taxon>Trichocomaceae</taxon>
        <taxon>Rasamsonia</taxon>
    </lineage>
</organism>
<keyword evidence="2" id="KW-0238">DNA-binding</keyword>
<dbReference type="OrthoDB" id="4221855at2759"/>
<dbReference type="STRING" id="1408163.A0A0F4Z354"/>
<dbReference type="Pfam" id="PF04082">
    <property type="entry name" value="Fungal_trans"/>
    <property type="match status" value="1"/>
</dbReference>
<evidence type="ECO:0000256" key="1">
    <source>
        <dbReference type="ARBA" id="ARBA00023015"/>
    </source>
</evidence>
<dbReference type="GO" id="GO:0000435">
    <property type="term" value="P:positive regulation of transcription from RNA polymerase II promoter by galactose"/>
    <property type="evidence" value="ECO:0007669"/>
    <property type="project" value="TreeGrafter"/>
</dbReference>
<dbReference type="AlphaFoldDB" id="A0A0F4Z354"/>
<dbReference type="PANTHER" id="PTHR47424:SF3">
    <property type="entry name" value="REGULATORY PROTEIN GAL4"/>
    <property type="match status" value="1"/>
</dbReference>
<protein>
    <recommendedName>
        <fullName evidence="6">Xylanolytic transcriptional activator regulatory domain-containing protein</fullName>
    </recommendedName>
</protein>
<dbReference type="RefSeq" id="XP_013331549.1">
    <property type="nucleotide sequence ID" value="XM_013476095.1"/>
</dbReference>
<proteinExistence type="predicted"/>
<comment type="caution">
    <text evidence="7">The sequence shown here is derived from an EMBL/GenBank/DDBJ whole genome shotgun (WGS) entry which is preliminary data.</text>
</comment>
<evidence type="ECO:0000259" key="6">
    <source>
        <dbReference type="SMART" id="SM00906"/>
    </source>
</evidence>
<dbReference type="GO" id="GO:0000981">
    <property type="term" value="F:DNA-binding transcription factor activity, RNA polymerase II-specific"/>
    <property type="evidence" value="ECO:0007669"/>
    <property type="project" value="TreeGrafter"/>
</dbReference>
<dbReference type="EMBL" id="LASV01000041">
    <property type="protein sequence ID" value="KKA24937.1"/>
    <property type="molecule type" value="Genomic_DNA"/>
</dbReference>
<dbReference type="Proteomes" id="UP000053958">
    <property type="component" value="Unassembled WGS sequence"/>
</dbReference>
<dbReference type="PANTHER" id="PTHR47424">
    <property type="entry name" value="REGULATORY PROTEIN GAL4"/>
    <property type="match status" value="1"/>
</dbReference>
<dbReference type="InterPro" id="IPR007219">
    <property type="entry name" value="XnlR_reg_dom"/>
</dbReference>
<feature type="region of interest" description="Disordered" evidence="5">
    <location>
        <begin position="1"/>
        <end position="38"/>
    </location>
</feature>
<evidence type="ECO:0000256" key="2">
    <source>
        <dbReference type="ARBA" id="ARBA00023125"/>
    </source>
</evidence>
<name>A0A0F4Z354_RASE3</name>
<dbReference type="GeneID" id="25313227"/>